<keyword evidence="7 17" id="KW-0819">tRNA processing</keyword>
<dbReference type="GO" id="GO:0052693">
    <property type="term" value="F:epoxyqueuosine reductase activity"/>
    <property type="evidence" value="ECO:0007669"/>
    <property type="project" value="UniProtKB-UniRule"/>
</dbReference>
<feature type="binding site" evidence="17">
    <location>
        <position position="62"/>
    </location>
    <ligand>
        <name>[4Fe-4S] cluster</name>
        <dbReference type="ChEBI" id="CHEBI:49883"/>
    </ligand>
</feature>
<dbReference type="EC" id="1.17.99.6" evidence="4 17"/>
<dbReference type="GO" id="GO:0051539">
    <property type="term" value="F:4 iron, 4 sulfur cluster binding"/>
    <property type="evidence" value="ECO:0007669"/>
    <property type="project" value="UniProtKB-UniRule"/>
</dbReference>
<dbReference type="GO" id="GO:0046872">
    <property type="term" value="F:metal ion binding"/>
    <property type="evidence" value="ECO:0007669"/>
    <property type="project" value="UniProtKB-KW"/>
</dbReference>
<evidence type="ECO:0000313" key="19">
    <source>
        <dbReference type="Proteomes" id="UP000248897"/>
    </source>
</evidence>
<keyword evidence="12 17" id="KW-0411">Iron-sulfur</keyword>
<organism evidence="18 19">
    <name type="scientific">Serratia plymuthica</name>
    <dbReference type="NCBI Taxonomy" id="82996"/>
    <lineage>
        <taxon>Bacteria</taxon>
        <taxon>Pseudomonadati</taxon>
        <taxon>Pseudomonadota</taxon>
        <taxon>Gammaproteobacteria</taxon>
        <taxon>Enterobacterales</taxon>
        <taxon>Yersiniaceae</taxon>
        <taxon>Serratia</taxon>
    </lineage>
</organism>
<evidence type="ECO:0000256" key="17">
    <source>
        <dbReference type="HAMAP-Rule" id="MF_02089"/>
    </source>
</evidence>
<evidence type="ECO:0000256" key="2">
    <source>
        <dbReference type="ARBA" id="ARBA00004691"/>
    </source>
</evidence>
<evidence type="ECO:0000256" key="11">
    <source>
        <dbReference type="ARBA" id="ARBA00023004"/>
    </source>
</evidence>
<evidence type="ECO:0000313" key="18">
    <source>
        <dbReference type="EMBL" id="SQI41505.1"/>
    </source>
</evidence>
<dbReference type="Proteomes" id="UP000248897">
    <property type="component" value="Chromosome 1"/>
</dbReference>
<feature type="binding site" evidence="17">
    <location>
        <position position="143"/>
    </location>
    <ligand>
        <name>[4Fe-4S] cluster</name>
        <dbReference type="ChEBI" id="CHEBI:49883"/>
    </ligand>
</feature>
<reference evidence="18 19" key="1">
    <citation type="submission" date="2018-06" db="EMBL/GenBank/DDBJ databases">
        <authorList>
            <consortium name="Pathogen Informatics"/>
            <person name="Doyle S."/>
        </authorList>
    </citation>
    <scope>NUCLEOTIDE SEQUENCE [LARGE SCALE GENOMIC DNA]</scope>
    <source>
        <strain evidence="18 19">NCTC12961</strain>
    </source>
</reference>
<feature type="binding site" evidence="17">
    <location>
        <position position="61"/>
    </location>
    <ligand>
        <name>[4Fe-4S] cluster</name>
        <dbReference type="ChEBI" id="CHEBI:49883"/>
    </ligand>
</feature>
<evidence type="ECO:0000256" key="8">
    <source>
        <dbReference type="ARBA" id="ARBA00022723"/>
    </source>
</evidence>
<dbReference type="STRING" id="82996.ADP72_22675"/>
<evidence type="ECO:0000256" key="16">
    <source>
        <dbReference type="ARBA" id="ARBA00047415"/>
    </source>
</evidence>
<comment type="catalytic activity">
    <reaction evidence="16 17">
        <text>epoxyqueuosine(34) in tRNA + AH2 = queuosine(34) in tRNA + A + H2O</text>
        <dbReference type="Rhea" id="RHEA:32159"/>
        <dbReference type="Rhea" id="RHEA-COMP:18571"/>
        <dbReference type="Rhea" id="RHEA-COMP:18582"/>
        <dbReference type="ChEBI" id="CHEBI:13193"/>
        <dbReference type="ChEBI" id="CHEBI:15377"/>
        <dbReference type="ChEBI" id="CHEBI:17499"/>
        <dbReference type="ChEBI" id="CHEBI:194431"/>
        <dbReference type="ChEBI" id="CHEBI:194443"/>
        <dbReference type="EC" id="1.17.99.6"/>
    </reaction>
</comment>
<dbReference type="EMBL" id="LS483469">
    <property type="protein sequence ID" value="SQI41505.1"/>
    <property type="molecule type" value="Genomic_DNA"/>
</dbReference>
<evidence type="ECO:0000256" key="9">
    <source>
        <dbReference type="ARBA" id="ARBA00022785"/>
    </source>
</evidence>
<evidence type="ECO:0000256" key="1">
    <source>
        <dbReference type="ARBA" id="ARBA00002268"/>
    </source>
</evidence>
<dbReference type="HAMAP" id="MF_02089">
    <property type="entry name" value="QueH"/>
    <property type="match status" value="1"/>
</dbReference>
<evidence type="ECO:0000256" key="3">
    <source>
        <dbReference type="ARBA" id="ARBA00008207"/>
    </source>
</evidence>
<evidence type="ECO:0000256" key="5">
    <source>
        <dbReference type="ARBA" id="ARBA00016895"/>
    </source>
</evidence>
<sequence>MPGWGNLPLAGAYALKQLVFIRIVRPRDELNPCVRGEEMTELVRDKLDLPEGKSKLLLHSCCAPCSGEVMEAIQASGIEYAIFFYNPNIHPQKEYLLRKEENIRFAEQHGIPIIDADYDTDNWFARAKGMENEPERGIRCTMCFDMRFERTALYAHENGYDTISSSLGISRWKNMQQITDCGVRAAEKYPDLQYWDYNWRKKGGASRMIEISKRERFYQQEYCGCVYSLRDTNLHRKAQGRPLIKLGVLYYGDEE</sequence>
<evidence type="ECO:0000256" key="10">
    <source>
        <dbReference type="ARBA" id="ARBA00023002"/>
    </source>
</evidence>
<name>A0A2X4XNJ9_SERPL</name>
<comment type="similarity">
    <text evidence="3 17">Belongs to the QueH family.</text>
</comment>
<keyword evidence="10 17" id="KW-0560">Oxidoreductase</keyword>
<dbReference type="PANTHER" id="PTHR36701">
    <property type="entry name" value="EPOXYQUEUOSINE REDUCTASE QUEH"/>
    <property type="match status" value="1"/>
</dbReference>
<keyword evidence="13 17" id="KW-1015">Disulfide bond</keyword>
<evidence type="ECO:0000256" key="7">
    <source>
        <dbReference type="ARBA" id="ARBA00022694"/>
    </source>
</evidence>
<dbReference type="AlphaFoldDB" id="A0A2X4XNJ9"/>
<feature type="binding site" evidence="17">
    <location>
        <position position="140"/>
    </location>
    <ligand>
        <name>[4Fe-4S] cluster</name>
        <dbReference type="ChEBI" id="CHEBI:49883"/>
    </ligand>
</feature>
<protein>
    <recommendedName>
        <fullName evidence="5 17">Epoxyqueuosine reductase QueH</fullName>
        <ecNumber evidence="4 17">1.17.99.6</ecNumber>
    </recommendedName>
    <alternativeName>
        <fullName evidence="15 17">Queuosine biosynthesis protein QueH</fullName>
    </alternativeName>
</protein>
<dbReference type="UniPathway" id="UPA00392"/>
<evidence type="ECO:0000256" key="15">
    <source>
        <dbReference type="ARBA" id="ARBA00031446"/>
    </source>
</evidence>
<evidence type="ECO:0000256" key="13">
    <source>
        <dbReference type="ARBA" id="ARBA00023157"/>
    </source>
</evidence>
<keyword evidence="9 17" id="KW-0671">Queuosine biosynthesis</keyword>
<proteinExistence type="inferred from homology"/>
<dbReference type="InterPro" id="IPR003828">
    <property type="entry name" value="QueH"/>
</dbReference>
<keyword evidence="11 17" id="KW-0408">Iron</keyword>
<evidence type="ECO:0000256" key="12">
    <source>
        <dbReference type="ARBA" id="ARBA00023014"/>
    </source>
</evidence>
<evidence type="ECO:0000256" key="6">
    <source>
        <dbReference type="ARBA" id="ARBA00022485"/>
    </source>
</evidence>
<keyword evidence="8 17" id="KW-0479">Metal-binding</keyword>
<comment type="function">
    <text evidence="1 17">Catalyzes the conversion of epoxyqueuosine (oQ) to queuosine (Q), which is a hypermodified base found in the wobble positions of tRNA(Asp), tRNA(Asn), tRNA(His) and tRNA(Tyr).</text>
</comment>
<dbReference type="Pfam" id="PF02677">
    <property type="entry name" value="QueH"/>
    <property type="match status" value="1"/>
</dbReference>
<accession>A0A2X4XNJ9</accession>
<gene>
    <name evidence="17" type="primary">queH</name>
    <name evidence="18" type="ORF">NCTC12961_03321</name>
</gene>
<dbReference type="GO" id="GO:0008616">
    <property type="term" value="P:tRNA queuosine(34) biosynthetic process"/>
    <property type="evidence" value="ECO:0007669"/>
    <property type="project" value="UniProtKB-UniRule"/>
</dbReference>
<feature type="disulfide bond" description="Redox-active" evidence="17">
    <location>
        <begin position="223"/>
        <end position="225"/>
    </location>
</feature>
<comment type="pathway">
    <text evidence="2 17">tRNA modification; tRNA-queuosine biosynthesis.</text>
</comment>
<evidence type="ECO:0000256" key="4">
    <source>
        <dbReference type="ARBA" id="ARBA00012622"/>
    </source>
</evidence>
<dbReference type="PANTHER" id="PTHR36701:SF1">
    <property type="entry name" value="EPOXYQUEUOSINE REDUCTASE QUEH"/>
    <property type="match status" value="1"/>
</dbReference>
<keyword evidence="6 17" id="KW-0004">4Fe-4S</keyword>
<evidence type="ECO:0000256" key="14">
    <source>
        <dbReference type="ARBA" id="ARBA00023284"/>
    </source>
</evidence>
<keyword evidence="14 17" id="KW-0676">Redox-active center</keyword>